<dbReference type="GO" id="GO:0005506">
    <property type="term" value="F:iron ion binding"/>
    <property type="evidence" value="ECO:0007669"/>
    <property type="project" value="InterPro"/>
</dbReference>
<evidence type="ECO:0000256" key="14">
    <source>
        <dbReference type="SAM" id="SignalP"/>
    </source>
</evidence>
<evidence type="ECO:0000259" key="15">
    <source>
        <dbReference type="PROSITE" id="PS51007"/>
    </source>
</evidence>
<feature type="binding site" description="covalent" evidence="12">
    <location>
        <position position="197"/>
    </location>
    <ligand>
        <name>heme c</name>
        <dbReference type="ChEBI" id="CHEBI:61717"/>
        <label>2</label>
    </ligand>
</feature>
<dbReference type="Proteomes" id="UP000183208">
    <property type="component" value="Unassembled WGS sequence"/>
</dbReference>
<reference evidence="16 17" key="1">
    <citation type="submission" date="2016-10" db="EMBL/GenBank/DDBJ databases">
        <authorList>
            <person name="de Groot N.N."/>
        </authorList>
    </citation>
    <scope>NUCLEOTIDE SEQUENCE [LARGE SCALE GENOMIC DNA]</scope>
    <source>
        <strain evidence="16 17">GAS522</strain>
    </source>
</reference>
<keyword evidence="11" id="KW-0472">Membrane</keyword>
<dbReference type="PIRSF" id="PIRSF000018">
    <property type="entry name" value="Mb_ADH_cyt_c"/>
    <property type="match status" value="1"/>
</dbReference>
<evidence type="ECO:0000256" key="9">
    <source>
        <dbReference type="ARBA" id="ARBA00022982"/>
    </source>
</evidence>
<keyword evidence="2" id="KW-0813">Transport</keyword>
<evidence type="ECO:0000256" key="6">
    <source>
        <dbReference type="ARBA" id="ARBA00022723"/>
    </source>
</evidence>
<dbReference type="GO" id="GO:0009055">
    <property type="term" value="F:electron transfer activity"/>
    <property type="evidence" value="ECO:0007669"/>
    <property type="project" value="InterPro"/>
</dbReference>
<dbReference type="Pfam" id="PF00034">
    <property type="entry name" value="Cytochrom_C"/>
    <property type="match status" value="2"/>
</dbReference>
<evidence type="ECO:0000256" key="7">
    <source>
        <dbReference type="ARBA" id="ARBA00022729"/>
    </source>
</evidence>
<feature type="binding site" description="axial binding residue" evidence="13">
    <location>
        <position position="201"/>
    </location>
    <ligand>
        <name>heme c</name>
        <dbReference type="ChEBI" id="CHEBI:61717"/>
        <label>2</label>
    </ligand>
    <ligandPart>
        <name>Fe</name>
        <dbReference type="ChEBI" id="CHEBI:18248"/>
    </ligandPart>
</feature>
<feature type="binding site" description="axial binding residue" evidence="13">
    <location>
        <position position="55"/>
    </location>
    <ligand>
        <name>heme c</name>
        <dbReference type="ChEBI" id="CHEBI:61717"/>
        <label>1</label>
    </ligand>
    <ligandPart>
        <name>Fe</name>
        <dbReference type="ChEBI" id="CHEBI:18248"/>
    </ligandPart>
</feature>
<evidence type="ECO:0000256" key="5">
    <source>
        <dbReference type="ARBA" id="ARBA00022660"/>
    </source>
</evidence>
<evidence type="ECO:0000256" key="11">
    <source>
        <dbReference type="ARBA" id="ARBA00023136"/>
    </source>
</evidence>
<feature type="domain" description="Cytochrome c" evidence="15">
    <location>
        <begin position="182"/>
        <end position="290"/>
    </location>
</feature>
<feature type="binding site" description="axial binding residue" evidence="13">
    <location>
        <position position="322"/>
    </location>
    <ligand>
        <name>heme c</name>
        <dbReference type="ChEBI" id="CHEBI:61717"/>
        <label>3</label>
    </ligand>
    <ligandPart>
        <name>Fe</name>
        <dbReference type="ChEBI" id="CHEBI:18248"/>
    </ligandPart>
</feature>
<organism evidence="16 17">
    <name type="scientific">Bradyrhizobium lablabi</name>
    <dbReference type="NCBI Taxonomy" id="722472"/>
    <lineage>
        <taxon>Bacteria</taxon>
        <taxon>Pseudomonadati</taxon>
        <taxon>Pseudomonadota</taxon>
        <taxon>Alphaproteobacteria</taxon>
        <taxon>Hyphomicrobiales</taxon>
        <taxon>Nitrobacteraceae</taxon>
        <taxon>Bradyrhizobium</taxon>
    </lineage>
</organism>
<keyword evidence="10 13" id="KW-0408">Iron</keyword>
<feature type="binding site" description="covalent" evidence="12">
    <location>
        <position position="51"/>
    </location>
    <ligand>
        <name>heme c</name>
        <dbReference type="ChEBI" id="CHEBI:61717"/>
        <label>1</label>
    </ligand>
</feature>
<dbReference type="PROSITE" id="PS51007">
    <property type="entry name" value="CYTC"/>
    <property type="match status" value="3"/>
</dbReference>
<proteinExistence type="predicted"/>
<feature type="binding site" description="covalent" evidence="12">
    <location>
        <position position="200"/>
    </location>
    <ligand>
        <name>heme c</name>
        <dbReference type="ChEBI" id="CHEBI:61717"/>
        <label>2</label>
    </ligand>
</feature>
<gene>
    <name evidence="16" type="ORF">SAMN05444171_0329</name>
</gene>
<dbReference type="GO" id="GO:0020037">
    <property type="term" value="F:heme binding"/>
    <property type="evidence" value="ECO:0007669"/>
    <property type="project" value="InterPro"/>
</dbReference>
<evidence type="ECO:0000256" key="12">
    <source>
        <dbReference type="PIRSR" id="PIRSR000018-50"/>
    </source>
</evidence>
<accession>A0A1M7KJQ0</accession>
<evidence type="ECO:0000256" key="1">
    <source>
        <dbReference type="ARBA" id="ARBA00004236"/>
    </source>
</evidence>
<evidence type="ECO:0000256" key="3">
    <source>
        <dbReference type="ARBA" id="ARBA00022475"/>
    </source>
</evidence>
<keyword evidence="5" id="KW-0679">Respiratory chain</keyword>
<dbReference type="InterPro" id="IPR008168">
    <property type="entry name" value="Cyt_C_IC"/>
</dbReference>
<dbReference type="GO" id="GO:0016614">
    <property type="term" value="F:oxidoreductase activity, acting on CH-OH group of donors"/>
    <property type="evidence" value="ECO:0007669"/>
    <property type="project" value="InterPro"/>
</dbReference>
<evidence type="ECO:0000313" key="16">
    <source>
        <dbReference type="EMBL" id="SEB96188.1"/>
    </source>
</evidence>
<sequence length="413" mass="44182">MQGRHRTMRAFLVGLLLCSAFASGECFADAQADIAAEQVARGKALADAGDCASCHTADTAKPFAGGKRIDTPFGGIYSPNLTPDRDTGVGGWSDDDFYRALRFGVAPDGSRYYPAFPYPNFTKLTRQDIGAIRAYLATLTPVKNSPSPPELRWPLNYRVVMRGWNWLFFKPGILMPDQQKSAEWNRGRYLVEGPGHCGACHTPKNIFGADRRGQTFGGGLVQGMFAPRLDAAARSGLKSWSVEDIAEYLQSGRNGRSHAGELMSEVVVNSTSKMSDPDVRAIAVYLKNLPAGAPEPSSSAPPPAAAMTEGEKLYKGACIACHEVDGSGAPRIYPPLPGNANLQSSDPSSTLRVILDGAQTVTTPRAPNKGSMPAYAAKLSDQEIADVTTYIRNAWGNAAPAVTAAQVAKARRK</sequence>
<dbReference type="Gene3D" id="1.10.760.10">
    <property type="entry name" value="Cytochrome c-like domain"/>
    <property type="match status" value="3"/>
</dbReference>
<feature type="signal peptide" evidence="14">
    <location>
        <begin position="1"/>
        <end position="28"/>
    </location>
</feature>
<dbReference type="AlphaFoldDB" id="A0A1M7KJQ0"/>
<evidence type="ECO:0000256" key="10">
    <source>
        <dbReference type="ARBA" id="ARBA00023004"/>
    </source>
</evidence>
<feature type="binding site" description="covalent" evidence="12">
    <location>
        <position position="321"/>
    </location>
    <ligand>
        <name>heme c</name>
        <dbReference type="ChEBI" id="CHEBI:61717"/>
        <label>3</label>
    </ligand>
</feature>
<comment type="cofactor">
    <cofactor evidence="12">
        <name>heme c</name>
        <dbReference type="ChEBI" id="CHEBI:61717"/>
    </cofactor>
    <text evidence="12">Binds 3 heme c groups covalently per subunit.</text>
</comment>
<feature type="binding site" description="covalent" evidence="12">
    <location>
        <position position="318"/>
    </location>
    <ligand>
        <name>heme c</name>
        <dbReference type="ChEBI" id="CHEBI:61717"/>
        <label>3</label>
    </ligand>
</feature>
<dbReference type="EMBL" id="FNTI01000001">
    <property type="protein sequence ID" value="SEB96188.1"/>
    <property type="molecule type" value="Genomic_DNA"/>
</dbReference>
<dbReference type="PANTHER" id="PTHR35008:SF8">
    <property type="entry name" value="ALCOHOL DEHYDROGENASE CYTOCHROME C SUBUNIT"/>
    <property type="match status" value="1"/>
</dbReference>
<keyword evidence="6 13" id="KW-0479">Metal-binding</keyword>
<protein>
    <submittedName>
        <fullName evidence="16">Cytochrome c, mono-and diheme variants</fullName>
    </submittedName>
</protein>
<keyword evidence="7 14" id="KW-0732">Signal</keyword>
<feature type="domain" description="Cytochrome c" evidence="15">
    <location>
        <begin position="305"/>
        <end position="395"/>
    </location>
</feature>
<dbReference type="InterPro" id="IPR036909">
    <property type="entry name" value="Cyt_c-like_dom_sf"/>
</dbReference>
<evidence type="ECO:0000313" key="17">
    <source>
        <dbReference type="Proteomes" id="UP000183208"/>
    </source>
</evidence>
<keyword evidence="4 12" id="KW-0349">Heme</keyword>
<dbReference type="PRINTS" id="PR00605">
    <property type="entry name" value="CYTCHROMECIC"/>
</dbReference>
<dbReference type="RefSeq" id="WP_074814720.1">
    <property type="nucleotide sequence ID" value="NZ_FNTI01000001.1"/>
</dbReference>
<dbReference type="InterPro" id="IPR051459">
    <property type="entry name" value="Cytochrome_c-type_DH"/>
</dbReference>
<evidence type="ECO:0000256" key="13">
    <source>
        <dbReference type="PIRSR" id="PIRSR000018-51"/>
    </source>
</evidence>
<dbReference type="InterPro" id="IPR009056">
    <property type="entry name" value="Cyt_c-like_dom"/>
</dbReference>
<feature type="chain" id="PRO_5030032077" evidence="14">
    <location>
        <begin position="29"/>
        <end position="413"/>
    </location>
</feature>
<feature type="binding site" description="covalent" evidence="12">
    <location>
        <position position="54"/>
    </location>
    <ligand>
        <name>heme c</name>
        <dbReference type="ChEBI" id="CHEBI:61717"/>
        <label>1</label>
    </ligand>
</feature>
<dbReference type="PANTHER" id="PTHR35008">
    <property type="entry name" value="BLL4482 PROTEIN-RELATED"/>
    <property type="match status" value="1"/>
</dbReference>
<feature type="domain" description="Cytochrome c" evidence="15">
    <location>
        <begin position="37"/>
        <end position="140"/>
    </location>
</feature>
<evidence type="ECO:0000256" key="8">
    <source>
        <dbReference type="ARBA" id="ARBA00022737"/>
    </source>
</evidence>
<dbReference type="GO" id="GO:0005886">
    <property type="term" value="C:plasma membrane"/>
    <property type="evidence" value="ECO:0007669"/>
    <property type="project" value="UniProtKB-SubCell"/>
</dbReference>
<evidence type="ECO:0000256" key="4">
    <source>
        <dbReference type="ARBA" id="ARBA00022617"/>
    </source>
</evidence>
<dbReference type="InterPro" id="IPR014353">
    <property type="entry name" value="Membr-bd_ADH_cyt_c"/>
</dbReference>
<keyword evidence="9" id="KW-0249">Electron transport</keyword>
<name>A0A1M7KJQ0_9BRAD</name>
<keyword evidence="8" id="KW-0677">Repeat</keyword>
<keyword evidence="3" id="KW-1003">Cell membrane</keyword>
<evidence type="ECO:0000256" key="2">
    <source>
        <dbReference type="ARBA" id="ARBA00022448"/>
    </source>
</evidence>
<dbReference type="SUPFAM" id="SSF46626">
    <property type="entry name" value="Cytochrome c"/>
    <property type="match status" value="3"/>
</dbReference>
<comment type="subcellular location">
    <subcellularLocation>
        <location evidence="1">Cell membrane</location>
    </subcellularLocation>
</comment>